<dbReference type="EMBL" id="UINC01130462">
    <property type="protein sequence ID" value="SVD11542.1"/>
    <property type="molecule type" value="Genomic_DNA"/>
</dbReference>
<feature type="non-terminal residue" evidence="2">
    <location>
        <position position="41"/>
    </location>
</feature>
<feature type="transmembrane region" description="Helical" evidence="1">
    <location>
        <begin position="12"/>
        <end position="30"/>
    </location>
</feature>
<evidence type="ECO:0000313" key="2">
    <source>
        <dbReference type="EMBL" id="SVD11542.1"/>
    </source>
</evidence>
<reference evidence="2" key="1">
    <citation type="submission" date="2018-05" db="EMBL/GenBank/DDBJ databases">
        <authorList>
            <person name="Lanie J.A."/>
            <person name="Ng W.-L."/>
            <person name="Kazmierczak K.M."/>
            <person name="Andrzejewski T.M."/>
            <person name="Davidsen T.M."/>
            <person name="Wayne K.J."/>
            <person name="Tettelin H."/>
            <person name="Glass J.I."/>
            <person name="Rusch D."/>
            <person name="Podicherti R."/>
            <person name="Tsui H.-C.T."/>
            <person name="Winkler M.E."/>
        </authorList>
    </citation>
    <scope>NUCLEOTIDE SEQUENCE</scope>
</reference>
<gene>
    <name evidence="2" type="ORF">METZ01_LOCUS364396</name>
</gene>
<keyword evidence="1" id="KW-0472">Membrane</keyword>
<keyword evidence="1" id="KW-0812">Transmembrane</keyword>
<accession>A0A382SPR4</accession>
<organism evidence="2">
    <name type="scientific">marine metagenome</name>
    <dbReference type="NCBI Taxonomy" id="408172"/>
    <lineage>
        <taxon>unclassified sequences</taxon>
        <taxon>metagenomes</taxon>
        <taxon>ecological metagenomes</taxon>
    </lineage>
</organism>
<dbReference type="AlphaFoldDB" id="A0A382SPR4"/>
<keyword evidence="1" id="KW-1133">Transmembrane helix</keyword>
<evidence type="ECO:0000256" key="1">
    <source>
        <dbReference type="SAM" id="Phobius"/>
    </source>
</evidence>
<proteinExistence type="predicted"/>
<name>A0A382SPR4_9ZZZZ</name>
<protein>
    <submittedName>
        <fullName evidence="2">Uncharacterized protein</fullName>
    </submittedName>
</protein>
<sequence>MESEEPKTDWFIFTATGIVIAVVTLLLLLAPQASQEAITRT</sequence>